<dbReference type="EMBL" id="LT629689">
    <property type="protein sequence ID" value="SDG17231.1"/>
    <property type="molecule type" value="Genomic_DNA"/>
</dbReference>
<protein>
    <submittedName>
        <fullName evidence="2">DUF2931 family protein</fullName>
    </submittedName>
</protein>
<evidence type="ECO:0000313" key="4">
    <source>
        <dbReference type="Proteomes" id="UP000317951"/>
    </source>
</evidence>
<dbReference type="AlphaFoldDB" id="A0A5C5Q7M7"/>
<reference evidence="1 3" key="1">
    <citation type="submission" date="2016-10" db="EMBL/GenBank/DDBJ databases">
        <authorList>
            <person name="Varghese N."/>
            <person name="Submissions S."/>
        </authorList>
    </citation>
    <scope>NUCLEOTIDE SEQUENCE [LARGE SCALE GENOMIC DNA]</scope>
    <source>
        <strain evidence="1 3">DSM 17835</strain>
    </source>
</reference>
<reference evidence="2 4" key="2">
    <citation type="submission" date="2019-06" db="EMBL/GenBank/DDBJ databases">
        <title>Pseudomonas bimorpha sp. nov. isolated from bovine raw milk and skim milk concentrate.</title>
        <authorList>
            <person name="Hofmann K."/>
            <person name="Huptas C."/>
            <person name="Doll E."/>
            <person name="Scherer S."/>
            <person name="Wenning M."/>
        </authorList>
    </citation>
    <scope>NUCLEOTIDE SEQUENCE [LARGE SCALE GENOMIC DNA]</scope>
    <source>
        <strain evidence="2 4">DSM 17835</strain>
    </source>
</reference>
<sequence>MRTLWILLGALLVGGCQASGLTWGRSDPDAGPWALGFVTPYAMDGWVEDSATVDVDGNLYRRIGSGWASGGGKNGIDGARGWAVRGAGTEREVRDAKLPVRIYVRWQSVVEPQTYQGWIEIPESARQVMRNALTMDCPSIPEMAAIPKRASVLFGLAPGGVVQIWMMDECLRPVKVVHTLVEIEPKGPALGLSNGSYFPQSDASKLYIEKYGIPYGSW</sequence>
<evidence type="ECO:0000313" key="2">
    <source>
        <dbReference type="EMBL" id="TWS01753.1"/>
    </source>
</evidence>
<evidence type="ECO:0000313" key="3">
    <source>
        <dbReference type="Proteomes" id="UP000182858"/>
    </source>
</evidence>
<keyword evidence="3" id="KW-1185">Reference proteome</keyword>
<gene>
    <name evidence="2" type="ORF">FIV36_23370</name>
    <name evidence="1" type="ORF">SAMN05216591_5158</name>
</gene>
<dbReference type="PROSITE" id="PS51257">
    <property type="entry name" value="PROKAR_LIPOPROTEIN"/>
    <property type="match status" value="1"/>
</dbReference>
<accession>A0A5C5Q7M7</accession>
<proteinExistence type="predicted"/>
<evidence type="ECO:0000313" key="1">
    <source>
        <dbReference type="EMBL" id="SDG17231.1"/>
    </source>
</evidence>
<dbReference type="RefSeq" id="WP_010566329.1">
    <property type="nucleotide sequence ID" value="NZ_JAQKGS010000005.1"/>
</dbReference>
<dbReference type="OrthoDB" id="6993804at2"/>
<dbReference type="Proteomes" id="UP000182858">
    <property type="component" value="Chromosome I"/>
</dbReference>
<dbReference type="GeneID" id="78556491"/>
<dbReference type="Proteomes" id="UP000317951">
    <property type="component" value="Unassembled WGS sequence"/>
</dbReference>
<dbReference type="InterPro" id="IPR021326">
    <property type="entry name" value="DUF2931"/>
</dbReference>
<organism evidence="2 4">
    <name type="scientific">Pseudomonas extremaustralis</name>
    <dbReference type="NCBI Taxonomy" id="359110"/>
    <lineage>
        <taxon>Bacteria</taxon>
        <taxon>Pseudomonadati</taxon>
        <taxon>Pseudomonadota</taxon>
        <taxon>Gammaproteobacteria</taxon>
        <taxon>Pseudomonadales</taxon>
        <taxon>Pseudomonadaceae</taxon>
        <taxon>Pseudomonas</taxon>
    </lineage>
</organism>
<name>A0A5C5Q7M7_9PSED</name>
<dbReference type="Pfam" id="PF11153">
    <property type="entry name" value="DUF2931"/>
    <property type="match status" value="1"/>
</dbReference>
<dbReference type="EMBL" id="VFET01000024">
    <property type="protein sequence ID" value="TWS01753.1"/>
    <property type="molecule type" value="Genomic_DNA"/>
</dbReference>